<dbReference type="EMBL" id="JARKIK010000096">
    <property type="protein sequence ID" value="KAK8722223.1"/>
    <property type="molecule type" value="Genomic_DNA"/>
</dbReference>
<evidence type="ECO:0000313" key="3">
    <source>
        <dbReference type="EMBL" id="KAK8722223.1"/>
    </source>
</evidence>
<proteinExistence type="predicted"/>
<dbReference type="GO" id="GO:0043527">
    <property type="term" value="C:tRNA methyltransferase complex"/>
    <property type="evidence" value="ECO:0007669"/>
    <property type="project" value="UniProtKB-ARBA"/>
</dbReference>
<dbReference type="Proteomes" id="UP001445076">
    <property type="component" value="Unassembled WGS sequence"/>
</dbReference>
<dbReference type="Pfam" id="PF01170">
    <property type="entry name" value="UPF0020"/>
    <property type="match status" value="1"/>
</dbReference>
<feature type="domain" description="Ig-like" evidence="2">
    <location>
        <begin position="197"/>
        <end position="241"/>
    </location>
</feature>
<reference evidence="3 4" key="1">
    <citation type="journal article" date="2024" name="BMC Genomics">
        <title>Genome assembly of redclaw crayfish (Cherax quadricarinatus) provides insights into its immune adaptation and hypoxia tolerance.</title>
        <authorList>
            <person name="Liu Z."/>
            <person name="Zheng J."/>
            <person name="Li H."/>
            <person name="Fang K."/>
            <person name="Wang S."/>
            <person name="He J."/>
            <person name="Zhou D."/>
            <person name="Weng S."/>
            <person name="Chi M."/>
            <person name="Gu Z."/>
            <person name="He J."/>
            <person name="Li F."/>
            <person name="Wang M."/>
        </authorList>
    </citation>
    <scope>NUCLEOTIDE SEQUENCE [LARGE SCALE GENOMIC DNA]</scope>
    <source>
        <strain evidence="3">ZL_2023a</strain>
    </source>
</reference>
<comment type="caution">
    <text evidence="3">The sequence shown here is derived from an EMBL/GenBank/DDBJ whole genome shotgun (WGS) entry which is preliminary data.</text>
</comment>
<dbReference type="GO" id="GO:0016423">
    <property type="term" value="F:tRNA (guanine) methyltransferase activity"/>
    <property type="evidence" value="ECO:0007669"/>
    <property type="project" value="TreeGrafter"/>
</dbReference>
<gene>
    <name evidence="3" type="ORF">OTU49_012333</name>
</gene>
<feature type="non-terminal residue" evidence="3">
    <location>
        <position position="371"/>
    </location>
</feature>
<dbReference type="PANTHER" id="PTHR14911:SF1">
    <property type="entry name" value="THUMP DOMAIN-CONTAINING PROTEIN 2"/>
    <property type="match status" value="1"/>
</dbReference>
<dbReference type="PANTHER" id="PTHR14911">
    <property type="entry name" value="THUMP DOMAIN-CONTAINING"/>
    <property type="match status" value="1"/>
</dbReference>
<accession>A0AAW0VYN7</accession>
<keyword evidence="4" id="KW-1185">Reference proteome</keyword>
<feature type="region of interest" description="Disordered" evidence="1">
    <location>
        <begin position="152"/>
        <end position="172"/>
    </location>
</feature>
<organism evidence="3 4">
    <name type="scientific">Cherax quadricarinatus</name>
    <name type="common">Australian red claw crayfish</name>
    <dbReference type="NCBI Taxonomy" id="27406"/>
    <lineage>
        <taxon>Eukaryota</taxon>
        <taxon>Metazoa</taxon>
        <taxon>Ecdysozoa</taxon>
        <taxon>Arthropoda</taxon>
        <taxon>Crustacea</taxon>
        <taxon>Multicrustacea</taxon>
        <taxon>Malacostraca</taxon>
        <taxon>Eumalacostraca</taxon>
        <taxon>Eucarida</taxon>
        <taxon>Decapoda</taxon>
        <taxon>Pleocyemata</taxon>
        <taxon>Astacidea</taxon>
        <taxon>Parastacoidea</taxon>
        <taxon>Parastacidae</taxon>
        <taxon>Cherax</taxon>
    </lineage>
</organism>
<sequence length="371" mass="41349">MGTHALCSNPSTCPGSLNRKYNREQLQRKRESALTSSSSFKNYQCKNDSQKRFLSLDARKNCHKNGIKKRKIANSLSSDLESENKQEYTSNQCIAIIPNTTETNLIPSSEINDQHYLGDDVSEKVLNVSTLERVTDINLQVAETSNILVSHTNEKSPFPSERNSPNTAHLARSTDCEKNENLHKICAQTFSNSSGLPDVFPNNEKHPRPHGKTNDGEEAVSFRVSCRVSGPHKTVLTVDWLTCQFVHHLNRAMANWTTNWREPVLDFYMNVTASHFIVGVSLAQKSLSLRRYIPHLTLRSTICYLMAKLSQISPGCVLLDPMCGGATILLEAATNFEVSHIIASDMSMDQLEVSRCNLNSVGIPVSLLLAD</sequence>
<dbReference type="AlphaFoldDB" id="A0AAW0VYN7"/>
<dbReference type="PROSITE" id="PS50835">
    <property type="entry name" value="IG_LIKE"/>
    <property type="match status" value="1"/>
</dbReference>
<evidence type="ECO:0000259" key="2">
    <source>
        <dbReference type="PROSITE" id="PS50835"/>
    </source>
</evidence>
<dbReference type="Gene3D" id="3.40.50.150">
    <property type="entry name" value="Vaccinia Virus protein VP39"/>
    <property type="match status" value="1"/>
</dbReference>
<evidence type="ECO:0000256" key="1">
    <source>
        <dbReference type="SAM" id="MobiDB-lite"/>
    </source>
</evidence>
<name>A0AAW0VYN7_CHEQU</name>
<dbReference type="SUPFAM" id="SSF53335">
    <property type="entry name" value="S-adenosyl-L-methionine-dependent methyltransferases"/>
    <property type="match status" value="1"/>
</dbReference>
<dbReference type="InterPro" id="IPR007110">
    <property type="entry name" value="Ig-like_dom"/>
</dbReference>
<dbReference type="GO" id="GO:0030488">
    <property type="term" value="P:tRNA methylation"/>
    <property type="evidence" value="ECO:0007669"/>
    <property type="project" value="TreeGrafter"/>
</dbReference>
<dbReference type="InterPro" id="IPR029063">
    <property type="entry name" value="SAM-dependent_MTases_sf"/>
</dbReference>
<protein>
    <recommendedName>
        <fullName evidence="2">Ig-like domain-containing protein</fullName>
    </recommendedName>
</protein>
<dbReference type="InterPro" id="IPR000241">
    <property type="entry name" value="RlmKL-like_Mtase"/>
</dbReference>
<evidence type="ECO:0000313" key="4">
    <source>
        <dbReference type="Proteomes" id="UP001445076"/>
    </source>
</evidence>
<feature type="region of interest" description="Disordered" evidence="1">
    <location>
        <begin position="196"/>
        <end position="216"/>
    </location>
</feature>